<proteinExistence type="predicted"/>
<dbReference type="Pfam" id="PF14364">
    <property type="entry name" value="DUF4408"/>
    <property type="match status" value="1"/>
</dbReference>
<sequence length="273" mass="30662">MVEIEVAALIAPWLTPTSLFVVLNIVLATIFFANNKHHSKNNHENSNNNHDNDNFNQFDDYQNQLRGDYEGASLVPPPPQLVRAPSLFSRVASFNFSNFYSESQPPSSEEEADRNVTVARAPSLLYRVTSFNFGRGTQKADGERRREEEAARDVSVSHARRENQQQQQQEEEEVAEVEEEKVVKVKKRGSNKKMKKEAADAVKETPLTTATAVKKTPTPTVTVTATGTTPTARRVDEGVDSKADDFIQKFKQQLKLQRLESLLRYRSGTPAAI</sequence>
<dbReference type="Pfam" id="PF05553">
    <property type="entry name" value="DUF761"/>
    <property type="match status" value="1"/>
</dbReference>
<dbReference type="PANTHER" id="PTHR33098">
    <property type="entry name" value="COTTON FIBER (DUF761)"/>
    <property type="match status" value="1"/>
</dbReference>
<evidence type="ECO:0000259" key="3">
    <source>
        <dbReference type="Pfam" id="PF14364"/>
    </source>
</evidence>
<dbReference type="OrthoDB" id="1685070at2759"/>
<dbReference type="PANTHER" id="PTHR33098:SF57">
    <property type="entry name" value="DUF4408 DOMAIN PROTEIN"/>
    <property type="match status" value="1"/>
</dbReference>
<evidence type="ECO:0000313" key="5">
    <source>
        <dbReference type="RefSeq" id="XP_021867291.1"/>
    </source>
</evidence>
<keyword evidence="2" id="KW-0812">Transmembrane</keyword>
<feature type="region of interest" description="Disordered" evidence="1">
    <location>
        <begin position="38"/>
        <end position="59"/>
    </location>
</feature>
<gene>
    <name evidence="5" type="primary">LOC110805967</name>
</gene>
<dbReference type="Proteomes" id="UP000813463">
    <property type="component" value="Chromosome 2"/>
</dbReference>
<feature type="transmembrane region" description="Helical" evidence="2">
    <location>
        <begin position="6"/>
        <end position="33"/>
    </location>
</feature>
<feature type="compositionally biased region" description="Low complexity" evidence="1">
    <location>
        <begin position="44"/>
        <end position="59"/>
    </location>
</feature>
<dbReference type="AlphaFoldDB" id="A0A9R0JG87"/>
<reference evidence="5" key="2">
    <citation type="submission" date="2025-08" db="UniProtKB">
        <authorList>
            <consortium name="RefSeq"/>
        </authorList>
    </citation>
    <scope>IDENTIFICATION</scope>
    <source>
        <tissue evidence="5">Leaf</tissue>
    </source>
</reference>
<organism evidence="4 5">
    <name type="scientific">Spinacia oleracea</name>
    <name type="common">Spinach</name>
    <dbReference type="NCBI Taxonomy" id="3562"/>
    <lineage>
        <taxon>Eukaryota</taxon>
        <taxon>Viridiplantae</taxon>
        <taxon>Streptophyta</taxon>
        <taxon>Embryophyta</taxon>
        <taxon>Tracheophyta</taxon>
        <taxon>Spermatophyta</taxon>
        <taxon>Magnoliopsida</taxon>
        <taxon>eudicotyledons</taxon>
        <taxon>Gunneridae</taxon>
        <taxon>Pentapetalae</taxon>
        <taxon>Caryophyllales</taxon>
        <taxon>Chenopodiaceae</taxon>
        <taxon>Chenopodioideae</taxon>
        <taxon>Anserineae</taxon>
        <taxon>Spinacia</taxon>
    </lineage>
</organism>
<protein>
    <submittedName>
        <fullName evidence="5">Pathogen-associated molecular patterns-induced protein A70-like</fullName>
    </submittedName>
</protein>
<keyword evidence="2" id="KW-0472">Membrane</keyword>
<evidence type="ECO:0000313" key="4">
    <source>
        <dbReference type="Proteomes" id="UP000813463"/>
    </source>
</evidence>
<feature type="compositionally biased region" description="Basic and acidic residues" evidence="1">
    <location>
        <begin position="138"/>
        <end position="152"/>
    </location>
</feature>
<evidence type="ECO:0000256" key="2">
    <source>
        <dbReference type="SAM" id="Phobius"/>
    </source>
</evidence>
<keyword evidence="4" id="KW-1185">Reference proteome</keyword>
<dbReference type="InterPro" id="IPR008480">
    <property type="entry name" value="DUF761_pln"/>
</dbReference>
<reference evidence="4" key="1">
    <citation type="journal article" date="2021" name="Nat. Commun.">
        <title>Genomic analyses provide insights into spinach domestication and the genetic basis of agronomic traits.</title>
        <authorList>
            <person name="Cai X."/>
            <person name="Sun X."/>
            <person name="Xu C."/>
            <person name="Sun H."/>
            <person name="Wang X."/>
            <person name="Ge C."/>
            <person name="Zhang Z."/>
            <person name="Wang Q."/>
            <person name="Fei Z."/>
            <person name="Jiao C."/>
            <person name="Wang Q."/>
        </authorList>
    </citation>
    <scope>NUCLEOTIDE SEQUENCE [LARGE SCALE GENOMIC DNA]</scope>
    <source>
        <strain evidence="4">cv. Varoflay</strain>
    </source>
</reference>
<dbReference type="RefSeq" id="XP_021867291.1">
    <property type="nucleotide sequence ID" value="XM_022011599.2"/>
</dbReference>
<dbReference type="KEGG" id="soe:110805967"/>
<dbReference type="GeneID" id="110805967"/>
<name>A0A9R0JG87_SPIOL</name>
<dbReference type="InterPro" id="IPR025520">
    <property type="entry name" value="DUF4408"/>
</dbReference>
<feature type="region of interest" description="Disordered" evidence="1">
    <location>
        <begin position="135"/>
        <end position="176"/>
    </location>
</feature>
<evidence type="ECO:0000256" key="1">
    <source>
        <dbReference type="SAM" id="MobiDB-lite"/>
    </source>
</evidence>
<accession>A0A9R0JG87</accession>
<feature type="domain" description="DUF4408" evidence="3">
    <location>
        <begin position="9"/>
        <end position="32"/>
    </location>
</feature>
<keyword evidence="2" id="KW-1133">Transmembrane helix</keyword>